<organism evidence="6 7">
    <name type="scientific">Electrophorus electricus</name>
    <name type="common">Electric eel</name>
    <name type="synonym">Gymnotus electricus</name>
    <dbReference type="NCBI Taxonomy" id="8005"/>
    <lineage>
        <taxon>Eukaryota</taxon>
        <taxon>Metazoa</taxon>
        <taxon>Chordata</taxon>
        <taxon>Craniata</taxon>
        <taxon>Vertebrata</taxon>
        <taxon>Euteleostomi</taxon>
        <taxon>Actinopterygii</taxon>
        <taxon>Neopterygii</taxon>
        <taxon>Teleostei</taxon>
        <taxon>Ostariophysi</taxon>
        <taxon>Gymnotiformes</taxon>
        <taxon>Gymnotoidei</taxon>
        <taxon>Gymnotidae</taxon>
        <taxon>Electrophorus</taxon>
    </lineage>
</organism>
<evidence type="ECO:0000256" key="3">
    <source>
        <dbReference type="ARBA" id="ARBA00023054"/>
    </source>
</evidence>
<feature type="coiled-coil region" evidence="4">
    <location>
        <begin position="351"/>
        <end position="385"/>
    </location>
</feature>
<dbReference type="GeneTree" id="ENSGT00510000047961"/>
<dbReference type="InterPro" id="IPR038926">
    <property type="entry name" value="CEP55"/>
</dbReference>
<feature type="coiled-coil region" evidence="4">
    <location>
        <begin position="102"/>
        <end position="143"/>
    </location>
</feature>
<reference evidence="6 7" key="1">
    <citation type="submission" date="2020-05" db="EMBL/GenBank/DDBJ databases">
        <title>Electrophorus electricus (electric eel) genome, fEleEle1, primary haplotype.</title>
        <authorList>
            <person name="Myers G."/>
            <person name="Meyer A."/>
            <person name="Fedrigo O."/>
            <person name="Formenti G."/>
            <person name="Rhie A."/>
            <person name="Tracey A."/>
            <person name="Sims Y."/>
            <person name="Jarvis E.D."/>
        </authorList>
    </citation>
    <scope>NUCLEOTIDE SEQUENCE [LARGE SCALE GENOMIC DNA]</scope>
</reference>
<gene>
    <name evidence="6" type="primary">cep55l</name>
</gene>
<evidence type="ECO:0000256" key="4">
    <source>
        <dbReference type="SAM" id="Coils"/>
    </source>
</evidence>
<evidence type="ECO:0000256" key="1">
    <source>
        <dbReference type="ARBA" id="ARBA00004496"/>
    </source>
</evidence>
<dbReference type="PANTHER" id="PTHR31838:SF1">
    <property type="entry name" value="CENTROSOMAL PROTEIN OF 55 KDA"/>
    <property type="match status" value="1"/>
</dbReference>
<dbReference type="PANTHER" id="PTHR31838">
    <property type="entry name" value="CENTROSOMAL PROTEIN OF 55 KDA"/>
    <property type="match status" value="1"/>
</dbReference>
<dbReference type="Gene3D" id="1.20.5.1180">
    <property type="entry name" value="Geminin coiled-coil domain"/>
    <property type="match status" value="1"/>
</dbReference>
<dbReference type="GO" id="GO:0045184">
    <property type="term" value="P:establishment of protein localization"/>
    <property type="evidence" value="ECO:0007669"/>
    <property type="project" value="TreeGrafter"/>
</dbReference>
<dbReference type="GO" id="GO:0000281">
    <property type="term" value="P:mitotic cytokinesis"/>
    <property type="evidence" value="ECO:0007669"/>
    <property type="project" value="InterPro"/>
</dbReference>
<dbReference type="Proteomes" id="UP000314983">
    <property type="component" value="Chromosome 14"/>
</dbReference>
<reference evidence="6" key="2">
    <citation type="submission" date="2025-08" db="UniProtKB">
        <authorList>
            <consortium name="Ensembl"/>
        </authorList>
    </citation>
    <scope>IDENTIFICATION</scope>
</reference>
<dbReference type="GO" id="GO:0051896">
    <property type="term" value="P:regulation of phosphatidylinositol 3-kinase/protein kinase B signal transduction"/>
    <property type="evidence" value="ECO:0007669"/>
    <property type="project" value="InterPro"/>
</dbReference>
<name>A0AAY5F4A4_ELEEL</name>
<dbReference type="CTD" id="553800"/>
<proteinExistence type="predicted"/>
<keyword evidence="2" id="KW-0963">Cytoplasm</keyword>
<dbReference type="RefSeq" id="XP_026877679.1">
    <property type="nucleotide sequence ID" value="XM_027021878.2"/>
</dbReference>
<evidence type="ECO:0000256" key="2">
    <source>
        <dbReference type="ARBA" id="ARBA00022490"/>
    </source>
</evidence>
<comment type="subcellular location">
    <subcellularLocation>
        <location evidence="1">Cytoplasm</location>
    </subcellularLocation>
</comment>
<feature type="domain" description="TSG101 and ALIX binding" evidence="5">
    <location>
        <begin position="150"/>
        <end position="183"/>
    </location>
</feature>
<evidence type="ECO:0000313" key="7">
    <source>
        <dbReference type="Proteomes" id="UP000314983"/>
    </source>
</evidence>
<dbReference type="GeneID" id="113584752"/>
<protein>
    <recommendedName>
        <fullName evidence="5">TSG101 and ALIX binding domain-containing protein</fullName>
    </recommendedName>
</protein>
<reference evidence="6" key="3">
    <citation type="submission" date="2025-09" db="UniProtKB">
        <authorList>
            <consortium name="Ensembl"/>
        </authorList>
    </citation>
    <scope>IDENTIFICATION</scope>
</reference>
<evidence type="ECO:0000313" key="6">
    <source>
        <dbReference type="Ensembl" id="ENSEEEP00000063852.1"/>
    </source>
</evidence>
<evidence type="ECO:0000259" key="5">
    <source>
        <dbReference type="Pfam" id="PF12180"/>
    </source>
</evidence>
<sequence>MATKGAKEMIVNKLGFKSSTPKSVEAELEKVKKENTQLKKNLDEMSKQKLRSPCPDSDKSKLMERIVSLEMLRERNSQQLLAKDQEISSLSRQLAAKGGEVVVSLQKQLEQSRKEAEQREKLFQALSQETEDLKNKLAAAAKRCQTLGKHVTDVQALEKNQHWLVYDQQRETYVQGILARITELEQQLNQAKQALHQPHKDGSLEAGPLSPTAQRNPDEFLKVAQQELEEERVQGFRVRAELNELRAKYEERTREMIRTQEELKEERQNSRQALGEERKLATERAARLQSEMEVASARLEEERKRVTEMMSQVNLLQKSLLNQHEEQKKIAVLEKQIQLSTKDFENEKLDRQSLQHQLHKVLKELRKARDQITRLESTKQQRETRFSEPSSYEKLDRGRLTIHDHILNPTSPMKGPGTLDESILECPNCRALYPTSQHRELLAHLDYCFN</sequence>
<dbReference type="Pfam" id="PF12180">
    <property type="entry name" value="EABR"/>
    <property type="match status" value="1"/>
</dbReference>
<keyword evidence="7" id="KW-1185">Reference proteome</keyword>
<dbReference type="InterPro" id="IPR022008">
    <property type="entry name" value="EABR"/>
</dbReference>
<keyword evidence="3 4" id="KW-0175">Coiled coil</keyword>
<dbReference type="GO" id="GO:0030496">
    <property type="term" value="C:midbody"/>
    <property type="evidence" value="ECO:0007669"/>
    <property type="project" value="TreeGrafter"/>
</dbReference>
<dbReference type="Gene3D" id="1.20.5.990">
    <property type="entry name" value="Nemo cc2-lz domain - 1d5 darpin complex"/>
    <property type="match status" value="1"/>
</dbReference>
<dbReference type="Ensembl" id="ENSEEET00000056438.1">
    <property type="protein sequence ID" value="ENSEEEP00000063852.1"/>
    <property type="gene ID" value="ENSEEEG00000024835.1"/>
</dbReference>
<accession>A0AAY5F4A4</accession>
<feature type="coiled-coil region" evidence="4">
    <location>
        <begin position="239"/>
        <end position="319"/>
    </location>
</feature>
<dbReference type="GO" id="GO:0005737">
    <property type="term" value="C:cytoplasm"/>
    <property type="evidence" value="ECO:0007669"/>
    <property type="project" value="UniProtKB-SubCell"/>
</dbReference>
<dbReference type="AlphaFoldDB" id="A0AAY5F4A4"/>